<proteinExistence type="predicted"/>
<dbReference type="Proteomes" id="UP001292094">
    <property type="component" value="Unassembled WGS sequence"/>
</dbReference>
<dbReference type="EMBL" id="JAWZYT010003878">
    <property type="protein sequence ID" value="KAK4296350.1"/>
    <property type="molecule type" value="Genomic_DNA"/>
</dbReference>
<dbReference type="AlphaFoldDB" id="A0AAE1NWI9"/>
<organism evidence="2 3">
    <name type="scientific">Petrolisthes manimaculis</name>
    <dbReference type="NCBI Taxonomy" id="1843537"/>
    <lineage>
        <taxon>Eukaryota</taxon>
        <taxon>Metazoa</taxon>
        <taxon>Ecdysozoa</taxon>
        <taxon>Arthropoda</taxon>
        <taxon>Crustacea</taxon>
        <taxon>Multicrustacea</taxon>
        <taxon>Malacostraca</taxon>
        <taxon>Eumalacostraca</taxon>
        <taxon>Eucarida</taxon>
        <taxon>Decapoda</taxon>
        <taxon>Pleocyemata</taxon>
        <taxon>Anomura</taxon>
        <taxon>Galatheoidea</taxon>
        <taxon>Porcellanidae</taxon>
        <taxon>Petrolisthes</taxon>
    </lineage>
</organism>
<feature type="compositionally biased region" description="Pro residues" evidence="1">
    <location>
        <begin position="202"/>
        <end position="218"/>
    </location>
</feature>
<gene>
    <name evidence="2" type="ORF">Pmani_031148</name>
</gene>
<sequence length="218" mass="23975">MADSNPKLPAKVASSPPPPPHNDNTTNNSDMNISVITSNNSEESSDLLNSEAGTTCVETRDGDFSLIHSTFDYLNAHFTKPQLQDHCRNLEGGRNTSMSFRRENVNTTADNQPHNCQPSPYASPPTPTLLTTTTAGNRHHHHHHHHHPPHDGPTYAPPPHNHWREARGRRLRSSQISPLLPTSQRLQLPQETPGGVTGGKLPTPPSQSPPPPPSLRYE</sequence>
<feature type="region of interest" description="Disordered" evidence="1">
    <location>
        <begin position="1"/>
        <end position="51"/>
    </location>
</feature>
<evidence type="ECO:0000313" key="2">
    <source>
        <dbReference type="EMBL" id="KAK4296350.1"/>
    </source>
</evidence>
<reference evidence="2" key="1">
    <citation type="submission" date="2023-11" db="EMBL/GenBank/DDBJ databases">
        <title>Genome assemblies of two species of porcelain crab, Petrolisthes cinctipes and Petrolisthes manimaculis (Anomura: Porcellanidae).</title>
        <authorList>
            <person name="Angst P."/>
        </authorList>
    </citation>
    <scope>NUCLEOTIDE SEQUENCE</scope>
    <source>
        <strain evidence="2">PB745_02</strain>
        <tissue evidence="2">Gill</tissue>
    </source>
</reference>
<feature type="compositionally biased region" description="Polar residues" evidence="1">
    <location>
        <begin position="173"/>
        <end position="190"/>
    </location>
</feature>
<feature type="compositionally biased region" description="Low complexity" evidence="1">
    <location>
        <begin position="38"/>
        <end position="51"/>
    </location>
</feature>
<comment type="caution">
    <text evidence="2">The sequence shown here is derived from an EMBL/GenBank/DDBJ whole genome shotgun (WGS) entry which is preliminary data.</text>
</comment>
<name>A0AAE1NWI9_9EUCA</name>
<protein>
    <submittedName>
        <fullName evidence="2">Uncharacterized protein</fullName>
    </submittedName>
</protein>
<feature type="compositionally biased region" description="Polar residues" evidence="1">
    <location>
        <begin position="107"/>
        <end position="120"/>
    </location>
</feature>
<feature type="compositionally biased region" description="Low complexity" evidence="1">
    <location>
        <begin position="1"/>
        <end position="14"/>
    </location>
</feature>
<accession>A0AAE1NWI9</accession>
<evidence type="ECO:0000256" key="1">
    <source>
        <dbReference type="SAM" id="MobiDB-lite"/>
    </source>
</evidence>
<evidence type="ECO:0000313" key="3">
    <source>
        <dbReference type="Proteomes" id="UP001292094"/>
    </source>
</evidence>
<feature type="region of interest" description="Disordered" evidence="1">
    <location>
        <begin position="107"/>
        <end position="218"/>
    </location>
</feature>
<feature type="compositionally biased region" description="Basic residues" evidence="1">
    <location>
        <begin position="137"/>
        <end position="148"/>
    </location>
</feature>
<feature type="compositionally biased region" description="Polar residues" evidence="1">
    <location>
        <begin position="22"/>
        <end position="37"/>
    </location>
</feature>
<keyword evidence="3" id="KW-1185">Reference proteome</keyword>